<protein>
    <submittedName>
        <fullName evidence="12">Cation:proton antiporter</fullName>
    </submittedName>
</protein>
<evidence type="ECO:0000256" key="4">
    <source>
        <dbReference type="ARBA" id="ARBA00022475"/>
    </source>
</evidence>
<comment type="caution">
    <text evidence="12">The sequence shown here is derived from an EMBL/GenBank/DDBJ whole genome shotgun (WGS) entry which is preliminary data.</text>
</comment>
<feature type="transmembrane region" description="Helical" evidence="10">
    <location>
        <begin position="239"/>
        <end position="266"/>
    </location>
</feature>
<evidence type="ECO:0000256" key="2">
    <source>
        <dbReference type="ARBA" id="ARBA00005346"/>
    </source>
</evidence>
<evidence type="ECO:0000259" key="11">
    <source>
        <dbReference type="Pfam" id="PF00361"/>
    </source>
</evidence>
<feature type="transmembrane region" description="Helical" evidence="10">
    <location>
        <begin position="366"/>
        <end position="384"/>
    </location>
</feature>
<feature type="transmembrane region" description="Helical" evidence="10">
    <location>
        <begin position="74"/>
        <end position="97"/>
    </location>
</feature>
<proteinExistence type="inferred from homology"/>
<evidence type="ECO:0000256" key="9">
    <source>
        <dbReference type="RuleBase" id="RU000320"/>
    </source>
</evidence>
<feature type="transmembrane region" description="Helical" evidence="10">
    <location>
        <begin position="404"/>
        <end position="425"/>
    </location>
</feature>
<keyword evidence="3" id="KW-0813">Transport</keyword>
<organism evidence="12 13">
    <name type="scientific">Macrococcus carouselicus</name>
    <dbReference type="NCBI Taxonomy" id="69969"/>
    <lineage>
        <taxon>Bacteria</taxon>
        <taxon>Bacillati</taxon>
        <taxon>Bacillota</taxon>
        <taxon>Bacilli</taxon>
        <taxon>Bacillales</taxon>
        <taxon>Staphylococcaceae</taxon>
        <taxon>Macrococcus</taxon>
    </lineage>
</organism>
<sequence length="487" mass="53643">MHWEVMMSNLIILPMLLPLLAGVLTVIIRQYRREIAISATAVASVIAFTLAYFSTEQIFVINFGGWRPPYGIQFAGDFLSLSLSGISLMLTSLILLFGLHRPAAESIKLPFVLFLLVGVNGSFLTADVFNLFVQFEVMLLASFVLMAIGNRAVQFKATVPYVVINVVGSWLFLVAIAMTYSLYGTLNFAHLSLRVQDHGMTSHALLIAVLYLLVFALKSALILFMWLPKSYAVLSTENSAIFSALLTKVGVYAMIRFATVIFSVHAPITHNLIISGSIFTMLIGCIGVVAYRSIKYMICYQIILSIGIVIFGLATDTQAGLQGAVLYLMNDMVIKSLLFLLSGVIIRELHIRSINQNHGLIKHYPALGILFLLVTLTIGGVPPFGGFAGKLMIIKGGLQDEAYIGTVILVLSSLVAMYALLRMFLRVFFGEPLSEKRKQVHMHQYLAMTLLFVLSLLVSLAAQPLLDMISHLNVADYIETLMNGGER</sequence>
<evidence type="ECO:0000313" key="13">
    <source>
        <dbReference type="Proteomes" id="UP000295280"/>
    </source>
</evidence>
<feature type="transmembrane region" description="Helical" evidence="10">
    <location>
        <begin position="272"/>
        <end position="291"/>
    </location>
</feature>
<keyword evidence="7" id="KW-0406">Ion transport</keyword>
<reference evidence="12 13" key="1">
    <citation type="submission" date="2019-01" db="EMBL/GenBank/DDBJ databases">
        <title>Draft genome sequences of the type strains of six Macrococcus species.</title>
        <authorList>
            <person name="Mazhar S."/>
            <person name="Altermann E."/>
            <person name="Hill C."/>
            <person name="Mcauliffe O."/>
        </authorList>
    </citation>
    <scope>NUCLEOTIDE SEQUENCE [LARGE SCALE GENOMIC DNA]</scope>
    <source>
        <strain evidence="12 13">ATCC 51828</strain>
    </source>
</reference>
<feature type="transmembrane region" description="Helical" evidence="10">
    <location>
        <begin position="298"/>
        <end position="315"/>
    </location>
</feature>
<feature type="transmembrane region" description="Helical" evidence="10">
    <location>
        <begin position="203"/>
        <end position="227"/>
    </location>
</feature>
<dbReference type="OrthoDB" id="9811718at2"/>
<evidence type="ECO:0000256" key="3">
    <source>
        <dbReference type="ARBA" id="ARBA00022449"/>
    </source>
</evidence>
<feature type="transmembrane region" description="Helical" evidence="10">
    <location>
        <begin position="161"/>
        <end position="183"/>
    </location>
</feature>
<dbReference type="Proteomes" id="UP000295280">
    <property type="component" value="Unassembled WGS sequence"/>
</dbReference>
<evidence type="ECO:0000256" key="5">
    <source>
        <dbReference type="ARBA" id="ARBA00022692"/>
    </source>
</evidence>
<gene>
    <name evidence="12" type="ORF">ERX40_02325</name>
</gene>
<dbReference type="PRINTS" id="PR01437">
    <property type="entry name" value="NUOXDRDTASE4"/>
</dbReference>
<keyword evidence="8 10" id="KW-0472">Membrane</keyword>
<evidence type="ECO:0000256" key="6">
    <source>
        <dbReference type="ARBA" id="ARBA00022989"/>
    </source>
</evidence>
<evidence type="ECO:0000313" key="12">
    <source>
        <dbReference type="EMBL" id="TDM04025.1"/>
    </source>
</evidence>
<dbReference type="GO" id="GO:0008137">
    <property type="term" value="F:NADH dehydrogenase (ubiquinone) activity"/>
    <property type="evidence" value="ECO:0007669"/>
    <property type="project" value="InterPro"/>
</dbReference>
<dbReference type="GO" id="GO:0042773">
    <property type="term" value="P:ATP synthesis coupled electron transport"/>
    <property type="evidence" value="ECO:0007669"/>
    <property type="project" value="InterPro"/>
</dbReference>
<feature type="transmembrane region" description="Helical" evidence="10">
    <location>
        <begin position="327"/>
        <end position="346"/>
    </location>
</feature>
<keyword evidence="3" id="KW-0050">Antiport</keyword>
<dbReference type="InterPro" id="IPR001750">
    <property type="entry name" value="ND/Mrp_TM"/>
</dbReference>
<keyword evidence="13" id="KW-1185">Reference proteome</keyword>
<evidence type="ECO:0000256" key="10">
    <source>
        <dbReference type="SAM" id="Phobius"/>
    </source>
</evidence>
<name>A0A9Q8FNN1_9STAP</name>
<feature type="transmembrane region" description="Helical" evidence="10">
    <location>
        <begin position="6"/>
        <end position="28"/>
    </location>
</feature>
<feature type="transmembrane region" description="Helical" evidence="10">
    <location>
        <begin position="132"/>
        <end position="149"/>
    </location>
</feature>
<dbReference type="InterPro" id="IPR003918">
    <property type="entry name" value="NADH_UbQ_OxRdtase"/>
</dbReference>
<evidence type="ECO:0000256" key="8">
    <source>
        <dbReference type="ARBA" id="ARBA00023136"/>
    </source>
</evidence>
<feature type="transmembrane region" description="Helical" evidence="10">
    <location>
        <begin position="445"/>
        <end position="466"/>
    </location>
</feature>
<dbReference type="EMBL" id="SCWD01000001">
    <property type="protein sequence ID" value="TDM04025.1"/>
    <property type="molecule type" value="Genomic_DNA"/>
</dbReference>
<feature type="transmembrane region" description="Helical" evidence="10">
    <location>
        <begin position="109"/>
        <end position="126"/>
    </location>
</feature>
<dbReference type="GO" id="GO:0015297">
    <property type="term" value="F:antiporter activity"/>
    <property type="evidence" value="ECO:0007669"/>
    <property type="project" value="UniProtKB-KW"/>
</dbReference>
<dbReference type="InterPro" id="IPR050586">
    <property type="entry name" value="CPA3_Na-H_Antiporter_D"/>
</dbReference>
<evidence type="ECO:0000256" key="1">
    <source>
        <dbReference type="ARBA" id="ARBA00004651"/>
    </source>
</evidence>
<feature type="domain" description="NADH:quinone oxidoreductase/Mrp antiporter transmembrane" evidence="11">
    <location>
        <begin position="127"/>
        <end position="414"/>
    </location>
</feature>
<accession>A0A9Q8FNN1</accession>
<keyword evidence="5 9" id="KW-0812">Transmembrane</keyword>
<comment type="similarity">
    <text evidence="2">Belongs to the CPA3 antiporters (TC 2.A.63) subunit D family.</text>
</comment>
<comment type="subcellular location">
    <subcellularLocation>
        <location evidence="1">Cell membrane</location>
        <topology evidence="1">Multi-pass membrane protein</topology>
    </subcellularLocation>
    <subcellularLocation>
        <location evidence="9">Membrane</location>
        <topology evidence="9">Multi-pass membrane protein</topology>
    </subcellularLocation>
</comment>
<dbReference type="AlphaFoldDB" id="A0A9Q8FNN1"/>
<dbReference type="PANTHER" id="PTHR42703">
    <property type="entry name" value="NADH DEHYDROGENASE"/>
    <property type="match status" value="1"/>
</dbReference>
<dbReference type="PANTHER" id="PTHR42703:SF1">
    <property type="entry name" value="NA(+)_H(+) ANTIPORTER SUBUNIT D1"/>
    <property type="match status" value="1"/>
</dbReference>
<feature type="transmembrane region" description="Helical" evidence="10">
    <location>
        <begin position="35"/>
        <end position="54"/>
    </location>
</feature>
<evidence type="ECO:0000256" key="7">
    <source>
        <dbReference type="ARBA" id="ARBA00023065"/>
    </source>
</evidence>
<dbReference type="Pfam" id="PF00361">
    <property type="entry name" value="Proton_antipo_M"/>
    <property type="match status" value="1"/>
</dbReference>
<keyword evidence="6 10" id="KW-1133">Transmembrane helix</keyword>
<dbReference type="GO" id="GO:0005886">
    <property type="term" value="C:plasma membrane"/>
    <property type="evidence" value="ECO:0007669"/>
    <property type="project" value="UniProtKB-SubCell"/>
</dbReference>
<keyword evidence="4" id="KW-1003">Cell membrane</keyword>